<dbReference type="AlphaFoldDB" id="A0A1H9CIJ6"/>
<proteinExistence type="predicted"/>
<feature type="compositionally biased region" description="Basic residues" evidence="1">
    <location>
        <begin position="19"/>
        <end position="28"/>
    </location>
</feature>
<dbReference type="STRING" id="1036181.SAMN05421756_102218"/>
<dbReference type="InterPro" id="IPR010428">
    <property type="entry name" value="Zincin_1"/>
</dbReference>
<dbReference type="SUPFAM" id="SSF55486">
    <property type="entry name" value="Metalloproteases ('zincins'), catalytic domain"/>
    <property type="match status" value="1"/>
</dbReference>
<accession>A0A1H9CIJ6</accession>
<dbReference type="CDD" id="cd12954">
    <property type="entry name" value="MMP_TTHA0227_like_1"/>
    <property type="match status" value="1"/>
</dbReference>
<evidence type="ECO:0000256" key="1">
    <source>
        <dbReference type="SAM" id="MobiDB-lite"/>
    </source>
</evidence>
<evidence type="ECO:0000313" key="3">
    <source>
        <dbReference type="Proteomes" id="UP000198504"/>
    </source>
</evidence>
<evidence type="ECO:0000313" key="2">
    <source>
        <dbReference type="EMBL" id="SEQ00847.1"/>
    </source>
</evidence>
<name>A0A1H9CIJ6_9ACTN</name>
<organism evidence="2 3">
    <name type="scientific">Microlunatus flavus</name>
    <dbReference type="NCBI Taxonomy" id="1036181"/>
    <lineage>
        <taxon>Bacteria</taxon>
        <taxon>Bacillati</taxon>
        <taxon>Actinomycetota</taxon>
        <taxon>Actinomycetes</taxon>
        <taxon>Propionibacteriales</taxon>
        <taxon>Propionibacteriaceae</taxon>
        <taxon>Microlunatus</taxon>
    </lineage>
</organism>
<protein>
    <submittedName>
        <fullName evidence="2">Zinicin-like metallopeptidase</fullName>
    </submittedName>
</protein>
<reference evidence="3" key="1">
    <citation type="submission" date="2016-10" db="EMBL/GenBank/DDBJ databases">
        <authorList>
            <person name="Varghese N."/>
            <person name="Submissions S."/>
        </authorList>
    </citation>
    <scope>NUCLEOTIDE SEQUENCE [LARGE SCALE GENOMIC DNA]</scope>
    <source>
        <strain evidence="3">CGMCC 4.6856</strain>
    </source>
</reference>
<keyword evidence="3" id="KW-1185">Reference proteome</keyword>
<sequence length="164" mass="17503">MAPGHGGGRTRLPRVAAMSKRRDRHGRGLRGPLALPNQLGVPSARPPRPATRVAFFDDAVDAAVDRVARQCPDALTGTSIGVEDVPGFDPSWAQGRVPLASAVGATGTQGPRVVLYRRPLEHRAASRRGLRILVYRTVVEQLSALTGRSVDEIDPDGLGDEDDD</sequence>
<dbReference type="EMBL" id="FOFA01000002">
    <property type="protein sequence ID" value="SEQ00847.1"/>
    <property type="molecule type" value="Genomic_DNA"/>
</dbReference>
<dbReference type="Proteomes" id="UP000198504">
    <property type="component" value="Unassembled WGS sequence"/>
</dbReference>
<gene>
    <name evidence="2" type="ORF">SAMN05421756_102218</name>
</gene>
<dbReference type="InterPro" id="IPR038555">
    <property type="entry name" value="Zincin_1_sf"/>
</dbReference>
<dbReference type="Gene3D" id="3.30.2010.20">
    <property type="match status" value="1"/>
</dbReference>
<dbReference type="Pfam" id="PF06262">
    <property type="entry name" value="Zincin_1"/>
    <property type="match status" value="1"/>
</dbReference>
<feature type="region of interest" description="Disordered" evidence="1">
    <location>
        <begin position="1"/>
        <end position="46"/>
    </location>
</feature>